<dbReference type="InterPro" id="IPR050491">
    <property type="entry name" value="AmpC-like"/>
</dbReference>
<dbReference type="EMBL" id="STFF01000016">
    <property type="protein sequence ID" value="THU30359.1"/>
    <property type="molecule type" value="Genomic_DNA"/>
</dbReference>
<dbReference type="InterPro" id="IPR012338">
    <property type="entry name" value="Beta-lactam/transpept-like"/>
</dbReference>
<protein>
    <submittedName>
        <fullName evidence="2">Beta-lactamase family protein</fullName>
    </submittedName>
</protein>
<dbReference type="PROSITE" id="PS51257">
    <property type="entry name" value="PROKAR_LIPOPROTEIN"/>
    <property type="match status" value="1"/>
</dbReference>
<gene>
    <name evidence="2" type="ORF">FAM09_29830</name>
</gene>
<dbReference type="PANTHER" id="PTHR46825:SF9">
    <property type="entry name" value="BETA-LACTAMASE-RELATED DOMAIN-CONTAINING PROTEIN"/>
    <property type="match status" value="1"/>
</dbReference>
<proteinExistence type="predicted"/>
<dbReference type="PANTHER" id="PTHR46825">
    <property type="entry name" value="D-ALANYL-D-ALANINE-CARBOXYPEPTIDASE/ENDOPEPTIDASE AMPH"/>
    <property type="match status" value="1"/>
</dbReference>
<organism evidence="2 3">
    <name type="scientific">Niastella caeni</name>
    <dbReference type="NCBI Taxonomy" id="2569763"/>
    <lineage>
        <taxon>Bacteria</taxon>
        <taxon>Pseudomonadati</taxon>
        <taxon>Bacteroidota</taxon>
        <taxon>Chitinophagia</taxon>
        <taxon>Chitinophagales</taxon>
        <taxon>Chitinophagaceae</taxon>
        <taxon>Niastella</taxon>
    </lineage>
</organism>
<dbReference type="Gene3D" id="3.40.710.10">
    <property type="entry name" value="DD-peptidase/beta-lactamase superfamily"/>
    <property type="match status" value="1"/>
</dbReference>
<name>A0A4S8H8N9_9BACT</name>
<dbReference type="OrthoDB" id="9793489at2"/>
<dbReference type="InterPro" id="IPR001466">
    <property type="entry name" value="Beta-lactam-related"/>
</dbReference>
<sequence>MKYILFIMISCGVLACNSSRKLNRSVQPVTAADKVWNPANVAAFEKRLEALRLRYNIPSLAIGIVNEKQLVVQGGLGYADMKKQIKPDENTVYHLASITKTFGSIILMQLVEQGKVSLDDPISKYGINLGGR</sequence>
<dbReference type="Proteomes" id="UP000306918">
    <property type="component" value="Unassembled WGS sequence"/>
</dbReference>
<dbReference type="AlphaFoldDB" id="A0A4S8H8N9"/>
<dbReference type="Pfam" id="PF00144">
    <property type="entry name" value="Beta-lactamase"/>
    <property type="match status" value="1"/>
</dbReference>
<evidence type="ECO:0000313" key="2">
    <source>
        <dbReference type="EMBL" id="THU30359.1"/>
    </source>
</evidence>
<feature type="domain" description="Beta-lactamase-related" evidence="1">
    <location>
        <begin position="46"/>
        <end position="125"/>
    </location>
</feature>
<dbReference type="SUPFAM" id="SSF56601">
    <property type="entry name" value="beta-lactamase/transpeptidase-like"/>
    <property type="match status" value="1"/>
</dbReference>
<accession>A0A4S8H8N9</accession>
<comment type="caution">
    <text evidence="2">The sequence shown here is derived from an EMBL/GenBank/DDBJ whole genome shotgun (WGS) entry which is preliminary data.</text>
</comment>
<evidence type="ECO:0000313" key="3">
    <source>
        <dbReference type="Proteomes" id="UP000306918"/>
    </source>
</evidence>
<keyword evidence="3" id="KW-1185">Reference proteome</keyword>
<reference evidence="2 3" key="1">
    <citation type="submission" date="2019-04" db="EMBL/GenBank/DDBJ databases">
        <title>Niastella caeni sp. nov., isolated from activated sludge.</title>
        <authorList>
            <person name="Sheng M."/>
        </authorList>
    </citation>
    <scope>NUCLEOTIDE SEQUENCE [LARGE SCALE GENOMIC DNA]</scope>
    <source>
        <strain evidence="2 3">HX-2-15</strain>
    </source>
</reference>
<dbReference type="RefSeq" id="WP_136580835.1">
    <property type="nucleotide sequence ID" value="NZ_STFF01000016.1"/>
</dbReference>
<evidence type="ECO:0000259" key="1">
    <source>
        <dbReference type="Pfam" id="PF00144"/>
    </source>
</evidence>